<dbReference type="RefSeq" id="WP_052107814.1">
    <property type="nucleotide sequence ID" value="NZ_AVPU01000002.1"/>
</dbReference>
<protein>
    <recommendedName>
        <fullName evidence="3 10">Phosphate transport system permease protein PstA</fullName>
    </recommendedName>
</protein>
<feature type="transmembrane region" description="Helical" evidence="10">
    <location>
        <begin position="113"/>
        <end position="134"/>
    </location>
</feature>
<dbReference type="NCBIfam" id="TIGR00974">
    <property type="entry name" value="3a0107s02c"/>
    <property type="match status" value="1"/>
</dbReference>
<dbReference type="GO" id="GO:0035435">
    <property type="term" value="P:phosphate ion transmembrane transport"/>
    <property type="evidence" value="ECO:0007669"/>
    <property type="project" value="InterPro"/>
</dbReference>
<feature type="transmembrane region" description="Helical" evidence="10">
    <location>
        <begin position="140"/>
        <end position="159"/>
    </location>
</feature>
<name>A0A0A0EZY5_9GAMM</name>
<dbReference type="Pfam" id="PF00528">
    <property type="entry name" value="BPD_transp_1"/>
    <property type="match status" value="1"/>
</dbReference>
<dbReference type="EMBL" id="AVPU01000002">
    <property type="protein sequence ID" value="KGM56104.1"/>
    <property type="molecule type" value="Genomic_DNA"/>
</dbReference>
<feature type="domain" description="ABC transmembrane type-1" evidence="11">
    <location>
        <begin position="73"/>
        <end position="276"/>
    </location>
</feature>
<feature type="transmembrane region" description="Helical" evidence="10">
    <location>
        <begin position="191"/>
        <end position="211"/>
    </location>
</feature>
<dbReference type="CDD" id="cd06261">
    <property type="entry name" value="TM_PBP2"/>
    <property type="match status" value="1"/>
</dbReference>
<reference evidence="12 13" key="1">
    <citation type="submission" date="2013-08" db="EMBL/GenBank/DDBJ databases">
        <title>Genome sequencing of Lysobacter.</title>
        <authorList>
            <person name="Zhang S."/>
            <person name="Wang G."/>
        </authorList>
    </citation>
    <scope>NUCLEOTIDE SEQUENCE [LARGE SCALE GENOMIC DNA]</scope>
    <source>
        <strain evidence="12 13">GH1-9</strain>
    </source>
</reference>
<evidence type="ECO:0000256" key="6">
    <source>
        <dbReference type="ARBA" id="ARBA00022592"/>
    </source>
</evidence>
<dbReference type="InterPro" id="IPR051408">
    <property type="entry name" value="Phosphate_transprt_permease"/>
</dbReference>
<sequence>MATLSNNSPLYAYRRVKNLAAQALAVAATVFGLFWLVWIVWTTLTKGLASINMDLFTQMTPPPGETGGMLNAFFGSAVMSLLGVALGAPIGVLAGTFLAEYSQKSWIGNTVRFVNDILLSAPSIVLGLFVYALVVAQMGHFSGLAGAIALAFIVLPVVVRTTDEMLQLIPAQMREAALSLGIPQWKVTLQVLYRSALPGIVTGILLALARISGETAPLLFTALNNQYWTTDIFTPMANVPVVIFQYAMSPYESWHSLAWAGAFVLTLFVLVVSLVARAIVARNKVAHD</sequence>
<dbReference type="PANTHER" id="PTHR42922:SF1">
    <property type="entry name" value="PHOSPHATE TRANSPORT SYSTEM PERMEASE PROTEIN PSTA"/>
    <property type="match status" value="1"/>
</dbReference>
<dbReference type="PANTHER" id="PTHR42922">
    <property type="entry name" value="PHOSPHATE TRANSPORT SYSTEM PERMEASE PROTEIN PSTA"/>
    <property type="match status" value="1"/>
</dbReference>
<dbReference type="eggNOG" id="COG0581">
    <property type="taxonomic scope" value="Bacteria"/>
</dbReference>
<dbReference type="AlphaFoldDB" id="A0A0A0EZY5"/>
<accession>A0A0A0EZY5</accession>
<dbReference type="InterPro" id="IPR035906">
    <property type="entry name" value="MetI-like_sf"/>
</dbReference>
<dbReference type="PROSITE" id="PS50928">
    <property type="entry name" value="ABC_TM1"/>
    <property type="match status" value="1"/>
</dbReference>
<keyword evidence="4" id="KW-0813">Transport</keyword>
<comment type="similarity">
    <text evidence="2 10">Belongs to the binding-protein-dependent transport system permease family. CysTW subfamily.</text>
</comment>
<evidence type="ECO:0000256" key="7">
    <source>
        <dbReference type="ARBA" id="ARBA00022692"/>
    </source>
</evidence>
<keyword evidence="5 10" id="KW-1003">Cell membrane</keyword>
<evidence type="ECO:0000313" key="12">
    <source>
        <dbReference type="EMBL" id="KGM56104.1"/>
    </source>
</evidence>
<dbReference type="Proteomes" id="UP000029998">
    <property type="component" value="Unassembled WGS sequence"/>
</dbReference>
<evidence type="ECO:0000256" key="9">
    <source>
        <dbReference type="ARBA" id="ARBA00023136"/>
    </source>
</evidence>
<keyword evidence="9 10" id="KW-0472">Membrane</keyword>
<comment type="subcellular location">
    <subcellularLocation>
        <location evidence="10">Cell inner membrane</location>
        <topology evidence="10">Multi-pass membrane protein</topology>
    </subcellularLocation>
    <subcellularLocation>
        <location evidence="1">Cell membrane</location>
        <topology evidence="1">Multi-pass membrane protein</topology>
    </subcellularLocation>
</comment>
<keyword evidence="6" id="KW-0592">Phosphate transport</keyword>
<evidence type="ECO:0000256" key="4">
    <source>
        <dbReference type="ARBA" id="ARBA00022448"/>
    </source>
</evidence>
<organism evidence="12 13">
    <name type="scientific">Lysobacter daejeonensis GH1-9</name>
    <dbReference type="NCBI Taxonomy" id="1385517"/>
    <lineage>
        <taxon>Bacteria</taxon>
        <taxon>Pseudomonadati</taxon>
        <taxon>Pseudomonadota</taxon>
        <taxon>Gammaproteobacteria</taxon>
        <taxon>Lysobacterales</taxon>
        <taxon>Lysobacteraceae</taxon>
        <taxon>Aerolutibacter</taxon>
    </lineage>
</organism>
<evidence type="ECO:0000256" key="3">
    <source>
        <dbReference type="ARBA" id="ARBA00016864"/>
    </source>
</evidence>
<feature type="transmembrane region" description="Helical" evidence="10">
    <location>
        <begin position="21"/>
        <end position="41"/>
    </location>
</feature>
<dbReference type="OrthoDB" id="9775069at2"/>
<dbReference type="SUPFAM" id="SSF161098">
    <property type="entry name" value="MetI-like"/>
    <property type="match status" value="1"/>
</dbReference>
<dbReference type="InterPro" id="IPR000515">
    <property type="entry name" value="MetI-like"/>
</dbReference>
<dbReference type="GO" id="GO:0005315">
    <property type="term" value="F:phosphate transmembrane transporter activity"/>
    <property type="evidence" value="ECO:0007669"/>
    <property type="project" value="InterPro"/>
</dbReference>
<dbReference type="Gene3D" id="1.10.3720.10">
    <property type="entry name" value="MetI-like"/>
    <property type="match status" value="1"/>
</dbReference>
<evidence type="ECO:0000256" key="5">
    <source>
        <dbReference type="ARBA" id="ARBA00022475"/>
    </source>
</evidence>
<dbReference type="InterPro" id="IPR005672">
    <property type="entry name" value="Phosphate_PstA"/>
</dbReference>
<feature type="transmembrane region" description="Helical" evidence="10">
    <location>
        <begin position="257"/>
        <end position="280"/>
    </location>
</feature>
<evidence type="ECO:0000259" key="11">
    <source>
        <dbReference type="PROSITE" id="PS50928"/>
    </source>
</evidence>
<feature type="transmembrane region" description="Helical" evidence="10">
    <location>
        <begin position="72"/>
        <end position="101"/>
    </location>
</feature>
<evidence type="ECO:0000313" key="13">
    <source>
        <dbReference type="Proteomes" id="UP000029998"/>
    </source>
</evidence>
<dbReference type="GO" id="GO:0005886">
    <property type="term" value="C:plasma membrane"/>
    <property type="evidence" value="ECO:0007669"/>
    <property type="project" value="UniProtKB-SubCell"/>
</dbReference>
<keyword evidence="13" id="KW-1185">Reference proteome</keyword>
<comment type="caution">
    <text evidence="12">The sequence shown here is derived from an EMBL/GenBank/DDBJ whole genome shotgun (WGS) entry which is preliminary data.</text>
</comment>
<evidence type="ECO:0000256" key="1">
    <source>
        <dbReference type="ARBA" id="ARBA00004651"/>
    </source>
</evidence>
<proteinExistence type="inferred from homology"/>
<dbReference type="STRING" id="1385517.N800_10865"/>
<gene>
    <name evidence="12" type="ORF">N800_10865</name>
</gene>
<keyword evidence="8 10" id="KW-1133">Transmembrane helix</keyword>
<evidence type="ECO:0000256" key="2">
    <source>
        <dbReference type="ARBA" id="ARBA00007069"/>
    </source>
</evidence>
<keyword evidence="7 10" id="KW-0812">Transmembrane</keyword>
<evidence type="ECO:0000256" key="8">
    <source>
        <dbReference type="ARBA" id="ARBA00022989"/>
    </source>
</evidence>
<evidence type="ECO:0000256" key="10">
    <source>
        <dbReference type="RuleBase" id="RU363043"/>
    </source>
</evidence>